<evidence type="ECO:0000313" key="3">
    <source>
        <dbReference type="Proteomes" id="UP000324222"/>
    </source>
</evidence>
<reference evidence="2 3" key="1">
    <citation type="submission" date="2019-05" db="EMBL/GenBank/DDBJ databases">
        <title>Another draft genome of Portunus trituberculatus and its Hox gene families provides insights of decapod evolution.</title>
        <authorList>
            <person name="Jeong J.-H."/>
            <person name="Song I."/>
            <person name="Kim S."/>
            <person name="Choi T."/>
            <person name="Kim D."/>
            <person name="Ryu S."/>
            <person name="Kim W."/>
        </authorList>
    </citation>
    <scope>NUCLEOTIDE SEQUENCE [LARGE SCALE GENOMIC DNA]</scope>
    <source>
        <tissue evidence="2">Muscle</tissue>
    </source>
</reference>
<accession>A0A5B7HY65</accession>
<sequence>MSCKPTHPHSHQLYQHPSSPCLCARKAGRQRQIERQSPLSARRSGEVSRGRLTLAYLLSHSQEFTHAGPSDSIPIPSGAFPWRDLNQEQEKEEEEEEEKWHKEHEEGTMGALW</sequence>
<dbReference type="AlphaFoldDB" id="A0A5B7HY65"/>
<dbReference type="EMBL" id="VSRR010039455">
    <property type="protein sequence ID" value="MPC74676.1"/>
    <property type="molecule type" value="Genomic_DNA"/>
</dbReference>
<feature type="region of interest" description="Disordered" evidence="1">
    <location>
        <begin position="65"/>
        <end position="113"/>
    </location>
</feature>
<feature type="compositionally biased region" description="Basic and acidic residues" evidence="1">
    <location>
        <begin position="98"/>
        <end position="107"/>
    </location>
</feature>
<evidence type="ECO:0000256" key="1">
    <source>
        <dbReference type="SAM" id="MobiDB-lite"/>
    </source>
</evidence>
<proteinExistence type="predicted"/>
<comment type="caution">
    <text evidence="2">The sequence shown here is derived from an EMBL/GenBank/DDBJ whole genome shotgun (WGS) entry which is preliminary data.</text>
</comment>
<dbReference type="Proteomes" id="UP000324222">
    <property type="component" value="Unassembled WGS sequence"/>
</dbReference>
<name>A0A5B7HY65_PORTR</name>
<keyword evidence="3" id="KW-1185">Reference proteome</keyword>
<gene>
    <name evidence="2" type="ORF">E2C01_069048</name>
</gene>
<protein>
    <submittedName>
        <fullName evidence="2">Uncharacterized protein</fullName>
    </submittedName>
</protein>
<organism evidence="2 3">
    <name type="scientific">Portunus trituberculatus</name>
    <name type="common">Swimming crab</name>
    <name type="synonym">Neptunus trituberculatus</name>
    <dbReference type="NCBI Taxonomy" id="210409"/>
    <lineage>
        <taxon>Eukaryota</taxon>
        <taxon>Metazoa</taxon>
        <taxon>Ecdysozoa</taxon>
        <taxon>Arthropoda</taxon>
        <taxon>Crustacea</taxon>
        <taxon>Multicrustacea</taxon>
        <taxon>Malacostraca</taxon>
        <taxon>Eumalacostraca</taxon>
        <taxon>Eucarida</taxon>
        <taxon>Decapoda</taxon>
        <taxon>Pleocyemata</taxon>
        <taxon>Brachyura</taxon>
        <taxon>Eubrachyura</taxon>
        <taxon>Portunoidea</taxon>
        <taxon>Portunidae</taxon>
        <taxon>Portuninae</taxon>
        <taxon>Portunus</taxon>
    </lineage>
</organism>
<evidence type="ECO:0000313" key="2">
    <source>
        <dbReference type="EMBL" id="MPC74676.1"/>
    </source>
</evidence>